<feature type="domain" description="ABC transporter" evidence="11">
    <location>
        <begin position="2"/>
        <end position="237"/>
    </location>
</feature>
<evidence type="ECO:0000256" key="10">
    <source>
        <dbReference type="RuleBase" id="RU369116"/>
    </source>
</evidence>
<dbReference type="SUPFAM" id="SSF54631">
    <property type="entry name" value="CBS-domain pair"/>
    <property type="match status" value="1"/>
</dbReference>
<keyword evidence="10" id="KW-0997">Cell inner membrane</keyword>
<dbReference type="PANTHER" id="PTHR43117:SF3">
    <property type="entry name" value="CHOLINE TRANSPORT ATP-BINDING PROTEIN OPUBA"/>
    <property type="match status" value="1"/>
</dbReference>
<protein>
    <recommendedName>
        <fullName evidence="10">Quaternary amine transport ATP-binding protein</fullName>
        <ecNumber evidence="10">7.6.2.9</ecNumber>
    </recommendedName>
</protein>
<dbReference type="FunFam" id="3.40.50.300:FF:000425">
    <property type="entry name" value="Probable ABC transporter, ATP-binding subunit"/>
    <property type="match status" value="1"/>
</dbReference>
<dbReference type="SUPFAM" id="SSF52540">
    <property type="entry name" value="P-loop containing nucleoside triphosphate hydrolases"/>
    <property type="match status" value="1"/>
</dbReference>
<dbReference type="STRING" id="1246626.BleG1_1606"/>
<gene>
    <name evidence="13" type="ORF">BleG1_1606</name>
</gene>
<dbReference type="InterPro" id="IPR000644">
    <property type="entry name" value="CBS_dom"/>
</dbReference>
<dbReference type="CDD" id="cd04583">
    <property type="entry name" value="CBS_pair_ABC_OpuCA_assoc"/>
    <property type="match status" value="1"/>
</dbReference>
<dbReference type="KEGG" id="ble:BleG1_1606"/>
<keyword evidence="5 10" id="KW-0067">ATP-binding</keyword>
<dbReference type="GO" id="GO:0031460">
    <property type="term" value="P:glycine betaine transport"/>
    <property type="evidence" value="ECO:0007669"/>
    <property type="project" value="InterPro"/>
</dbReference>
<comment type="subcellular location">
    <subcellularLocation>
        <location evidence="10">Cell inner membrane</location>
        <topology evidence="10">Peripheral membrane protein</topology>
    </subcellularLocation>
</comment>
<dbReference type="CDD" id="cd03295">
    <property type="entry name" value="ABC_OpuCA_Osmoprotection"/>
    <property type="match status" value="1"/>
</dbReference>
<dbReference type="EMBL" id="CP003923">
    <property type="protein sequence ID" value="AIC94184.1"/>
    <property type="molecule type" value="Genomic_DNA"/>
</dbReference>
<dbReference type="PATRIC" id="fig|1246626.3.peg.1594"/>
<dbReference type="InterPro" id="IPR027417">
    <property type="entry name" value="P-loop_NTPase"/>
</dbReference>
<keyword evidence="3" id="KW-0677">Repeat</keyword>
<evidence type="ECO:0000256" key="9">
    <source>
        <dbReference type="PROSITE-ProRule" id="PRU00703"/>
    </source>
</evidence>
<evidence type="ECO:0000256" key="1">
    <source>
        <dbReference type="ARBA" id="ARBA00005417"/>
    </source>
</evidence>
<dbReference type="RefSeq" id="WP_038479204.1">
    <property type="nucleotide sequence ID" value="NZ_CP003923.1"/>
</dbReference>
<feature type="domain" description="CBS" evidence="12">
    <location>
        <begin position="316"/>
        <end position="379"/>
    </location>
</feature>
<dbReference type="eggNOG" id="COG1125">
    <property type="taxonomic scope" value="Bacteria"/>
</dbReference>
<evidence type="ECO:0000259" key="11">
    <source>
        <dbReference type="PROSITE" id="PS50893"/>
    </source>
</evidence>
<dbReference type="InterPro" id="IPR046342">
    <property type="entry name" value="CBS_dom_sf"/>
</dbReference>
<dbReference type="PROSITE" id="PS51371">
    <property type="entry name" value="CBS"/>
    <property type="match status" value="2"/>
</dbReference>
<dbReference type="GO" id="GO:0005524">
    <property type="term" value="F:ATP binding"/>
    <property type="evidence" value="ECO:0007669"/>
    <property type="project" value="UniProtKB-UniRule"/>
</dbReference>
<keyword evidence="10" id="KW-1003">Cell membrane</keyword>
<evidence type="ECO:0000256" key="7">
    <source>
        <dbReference type="ARBA" id="ARBA00052482"/>
    </source>
</evidence>
<dbReference type="InterPro" id="IPR005892">
    <property type="entry name" value="Gly-betaine_transp_ATP-bd"/>
</dbReference>
<dbReference type="Gene3D" id="3.40.50.300">
    <property type="entry name" value="P-loop containing nucleotide triphosphate hydrolases"/>
    <property type="match status" value="1"/>
</dbReference>
<dbReference type="NCBIfam" id="TIGR01186">
    <property type="entry name" value="proV"/>
    <property type="match status" value="1"/>
</dbReference>
<dbReference type="GO" id="GO:0016887">
    <property type="term" value="F:ATP hydrolysis activity"/>
    <property type="evidence" value="ECO:0007669"/>
    <property type="project" value="UniProtKB-UniRule"/>
</dbReference>
<evidence type="ECO:0000259" key="12">
    <source>
        <dbReference type="PROSITE" id="PS51371"/>
    </source>
</evidence>
<dbReference type="Proteomes" id="UP000027142">
    <property type="component" value="Chromosome"/>
</dbReference>
<keyword evidence="14" id="KW-1185">Reference proteome</keyword>
<evidence type="ECO:0000256" key="6">
    <source>
        <dbReference type="ARBA" id="ARBA00023122"/>
    </source>
</evidence>
<evidence type="ECO:0000256" key="8">
    <source>
        <dbReference type="ARBA" id="ARBA00063934"/>
    </source>
</evidence>
<dbReference type="InterPro" id="IPR003593">
    <property type="entry name" value="AAA+_ATPase"/>
</dbReference>
<comment type="catalytic activity">
    <reaction evidence="7">
        <text>a quaternary ammonium(out) + ATP + H2O = a quaternary ammonium(in) + ADP + phosphate + H(+)</text>
        <dbReference type="Rhea" id="RHEA:11036"/>
        <dbReference type="ChEBI" id="CHEBI:15377"/>
        <dbReference type="ChEBI" id="CHEBI:15378"/>
        <dbReference type="ChEBI" id="CHEBI:30616"/>
        <dbReference type="ChEBI" id="CHEBI:35267"/>
        <dbReference type="ChEBI" id="CHEBI:43474"/>
        <dbReference type="ChEBI" id="CHEBI:456216"/>
        <dbReference type="EC" id="7.6.2.9"/>
    </reaction>
</comment>
<evidence type="ECO:0000256" key="3">
    <source>
        <dbReference type="ARBA" id="ARBA00022737"/>
    </source>
</evidence>
<dbReference type="PANTHER" id="PTHR43117">
    <property type="entry name" value="OSMOPROTECTANT IMPORT ATP-BINDING PROTEIN OSMV"/>
    <property type="match status" value="1"/>
</dbReference>
<evidence type="ECO:0000256" key="5">
    <source>
        <dbReference type="ARBA" id="ARBA00022840"/>
    </source>
</evidence>
<evidence type="ECO:0000256" key="2">
    <source>
        <dbReference type="ARBA" id="ARBA00022448"/>
    </source>
</evidence>
<dbReference type="PROSITE" id="PS00211">
    <property type="entry name" value="ABC_TRANSPORTER_1"/>
    <property type="match status" value="1"/>
</dbReference>
<organism evidence="13 14">
    <name type="scientific">Shouchella lehensis G1</name>
    <dbReference type="NCBI Taxonomy" id="1246626"/>
    <lineage>
        <taxon>Bacteria</taxon>
        <taxon>Bacillati</taxon>
        <taxon>Bacillota</taxon>
        <taxon>Bacilli</taxon>
        <taxon>Bacillales</taxon>
        <taxon>Bacillaceae</taxon>
        <taxon>Shouchella</taxon>
    </lineage>
</organism>
<name>A0A060M270_9BACI</name>
<keyword evidence="4 10" id="KW-0547">Nucleotide-binding</keyword>
<dbReference type="PROSITE" id="PS50893">
    <property type="entry name" value="ABC_TRANSPORTER_2"/>
    <property type="match status" value="1"/>
</dbReference>
<keyword evidence="10" id="KW-0472">Membrane</keyword>
<dbReference type="GO" id="GO:0015418">
    <property type="term" value="F:ABC-type quaternary ammonium compound transporting activity"/>
    <property type="evidence" value="ECO:0007669"/>
    <property type="project" value="UniProtKB-EC"/>
</dbReference>
<sequence>MLEFKDVVKKYNDNGKPAVQNMNLKVEKGEFVVFIGPSGCGKTTTMKMINRLQEPSEGKIFLNGKNVLDQDPVHLRRSIGYVIQQIGLIPHMTVGENISLVGSLLKWDKKRQQARAEELIKIVDLPESFLQRYPHELSGGQQQRIGVLRALAVDPPLILMDEPFGALDPITRDALQDEFKKLQKEMDKTIVFVTHDMDEAIKLADKIVIMNQGEIVQVGTPDDILRNPVNQFVEDFIGKDRLLQSRPDVTRVEQIINEHPVTVTEDTTLKDAIQKMRESRVDSVLVVDGSYRLKGYVDIEMIDASFRKKTYVSEAMESDIYSVMKGSLLRDTMRRMLRRGSKYVPVIADDQTLVGIVTRATLADMVYDTIWGEGSNLDTSPDHTETVL</sequence>
<dbReference type="InterPro" id="IPR017871">
    <property type="entry name" value="ABC_transporter-like_CS"/>
</dbReference>
<evidence type="ECO:0000256" key="4">
    <source>
        <dbReference type="ARBA" id="ARBA00022741"/>
    </source>
</evidence>
<keyword evidence="6 9" id="KW-0129">CBS domain</keyword>
<dbReference type="GO" id="GO:0006865">
    <property type="term" value="P:amino acid transport"/>
    <property type="evidence" value="ECO:0007669"/>
    <property type="project" value="UniProtKB-UniRule"/>
</dbReference>
<feature type="domain" description="CBS" evidence="12">
    <location>
        <begin position="256"/>
        <end position="312"/>
    </location>
</feature>
<accession>A0A060M270</accession>
<dbReference type="InterPro" id="IPR003439">
    <property type="entry name" value="ABC_transporter-like_ATP-bd"/>
</dbReference>
<evidence type="ECO:0000313" key="14">
    <source>
        <dbReference type="Proteomes" id="UP000027142"/>
    </source>
</evidence>
<dbReference type="SMART" id="SM00382">
    <property type="entry name" value="AAA"/>
    <property type="match status" value="1"/>
</dbReference>
<comment type="similarity">
    <text evidence="1 10">Belongs to the ABC transporter superfamily.</text>
</comment>
<dbReference type="EC" id="7.6.2.9" evidence="10"/>
<keyword evidence="2 10" id="KW-0813">Transport</keyword>
<reference evidence="13 14" key="1">
    <citation type="journal article" date="2014" name="Gene">
        <title>A comparative genomic analysis of the alkalitolerant soil bacterium Bacillus lehensis G1.</title>
        <authorList>
            <person name="Noor Y.M."/>
            <person name="Samsulrizal N.H."/>
            <person name="Jema'on N.A."/>
            <person name="Low K.O."/>
            <person name="Ramli A.N."/>
            <person name="Alias N.I."/>
            <person name="Damis S.I."/>
            <person name="Fuzi S.F."/>
            <person name="Isa M.N."/>
            <person name="Murad A.M."/>
            <person name="Raih M.F."/>
            <person name="Bakar F.D."/>
            <person name="Najimudin N."/>
            <person name="Mahadi N.M."/>
            <person name="Illias R.M."/>
        </authorList>
    </citation>
    <scope>NUCLEOTIDE SEQUENCE [LARGE SCALE GENOMIC DNA]</scope>
    <source>
        <strain evidence="13 14">G1</strain>
    </source>
</reference>
<dbReference type="SMART" id="SM00116">
    <property type="entry name" value="CBS"/>
    <property type="match status" value="2"/>
</dbReference>
<dbReference type="OrthoDB" id="9802264at2"/>
<evidence type="ECO:0000313" key="13">
    <source>
        <dbReference type="EMBL" id="AIC94184.1"/>
    </source>
</evidence>
<dbReference type="Gene3D" id="3.10.580.10">
    <property type="entry name" value="CBS-domain"/>
    <property type="match status" value="1"/>
</dbReference>
<dbReference type="Pfam" id="PF00571">
    <property type="entry name" value="CBS"/>
    <property type="match status" value="2"/>
</dbReference>
<comment type="subunit">
    <text evidence="10">The complex is probably composed of two ATP-binding proteins, two transmembrane proteins and a solute-binding protein.</text>
</comment>
<dbReference type="Pfam" id="PF00005">
    <property type="entry name" value="ABC_tran"/>
    <property type="match status" value="1"/>
</dbReference>
<dbReference type="AlphaFoldDB" id="A0A060M270"/>
<dbReference type="HOGENOM" id="CLU_000604_2_2_9"/>
<proteinExistence type="inferred from homology"/>
<dbReference type="GO" id="GO:0005886">
    <property type="term" value="C:plasma membrane"/>
    <property type="evidence" value="ECO:0007669"/>
    <property type="project" value="UniProtKB-SubCell"/>
</dbReference>
<comment type="subunit">
    <text evidence="8">The complex is composed of two ATP-binding proteins (OpuCA), two transmembrane proteins (OpuCB and OpuCD) and a solute-binding protein (OpuCC).</text>
</comment>